<dbReference type="Proteomes" id="UP000011910">
    <property type="component" value="Unassembled WGS sequence"/>
</dbReference>
<feature type="chain" id="PRO_5004082586" evidence="1">
    <location>
        <begin position="22"/>
        <end position="448"/>
    </location>
</feature>
<feature type="signal peptide" evidence="1">
    <location>
        <begin position="1"/>
        <end position="21"/>
    </location>
</feature>
<evidence type="ECO:0000259" key="2">
    <source>
        <dbReference type="Pfam" id="PF00144"/>
    </source>
</evidence>
<sequence>MKSLSFLYIPLVLVLFLFGCAAQPEAPSATITRLDGSTVDAASLTRQVSGLVEKAQVHGLSLAIFNQNRLVYKTTFGYSRLDTRSPLTDSTNFYGASLSKAVFGVLVMQLVEEGVLDLDVPLQDYLPKRIWEYEPQARWHDDFSDLAEDSLYHKITARMCLSHTAGFPNWRWFEADKKLKVLDTPGTRYRYSGEGMTYLQVVLEKMLGRGLEELAQEKIFQPLGMHNSSYQWQPRFVENFAWGHTATGALYEKDTDNEPRGASTLETTLTDYSRFLEAVLQQKLLSPAAYQELFTPQIRIRSLRQFGPLALRDSSLNDGISLSYGLGWGLLQSPHGVGAFKEGGGNGFKHYSILYPDAGIGVLIMTNSDNGEGLFKELLALTIADVYSPTDWNNYVPYQQKAAIPDSLYGYQCRPCGRACDRLTFAAYGTCPDCAMQLVPKILLVEGE</sequence>
<dbReference type="SUPFAM" id="SSF56601">
    <property type="entry name" value="beta-lactamase/transpeptidase-like"/>
    <property type="match status" value="1"/>
</dbReference>
<dbReference type="RefSeq" id="WP_009197167.1">
    <property type="nucleotide sequence ID" value="NZ_AODQ01000148.1"/>
</dbReference>
<dbReference type="PANTHER" id="PTHR43283:SF18">
    <property type="match status" value="1"/>
</dbReference>
<dbReference type="OrthoDB" id="1357763at2"/>
<dbReference type="eggNOG" id="COG1680">
    <property type="taxonomic scope" value="Bacteria"/>
</dbReference>
<protein>
    <submittedName>
        <fullName evidence="3">Penicillin-binding protein E</fullName>
    </submittedName>
</protein>
<dbReference type="InterPro" id="IPR050789">
    <property type="entry name" value="Diverse_Enzym_Activities"/>
</dbReference>
<dbReference type="InterPro" id="IPR001466">
    <property type="entry name" value="Beta-lactam-related"/>
</dbReference>
<dbReference type="EMBL" id="AODQ01000148">
    <property type="protein sequence ID" value="EMR01084.1"/>
    <property type="molecule type" value="Genomic_DNA"/>
</dbReference>
<proteinExistence type="predicted"/>
<dbReference type="InterPro" id="IPR012338">
    <property type="entry name" value="Beta-lactam/transpept-like"/>
</dbReference>
<reference evidence="3 4" key="1">
    <citation type="journal article" date="2013" name="Genome Announc.">
        <title>Draft Genome Sequence of Cesiribacter andamanensis Strain AMV16T, Isolated from a Soil Sample from a Mud Volcano in the Andaman Islands, India.</title>
        <authorList>
            <person name="Shivaji S."/>
            <person name="Ara S."/>
            <person name="Begum Z."/>
            <person name="Srinivas T.N."/>
            <person name="Singh A."/>
            <person name="Kumar Pinnaka A."/>
        </authorList>
    </citation>
    <scope>NUCLEOTIDE SEQUENCE [LARGE SCALE GENOMIC DNA]</scope>
    <source>
        <strain evidence="3 4">AMV16</strain>
    </source>
</reference>
<keyword evidence="1" id="KW-0732">Signal</keyword>
<accession>M7NRE1</accession>
<evidence type="ECO:0000256" key="1">
    <source>
        <dbReference type="SAM" id="SignalP"/>
    </source>
</evidence>
<dbReference type="Gene3D" id="3.40.710.10">
    <property type="entry name" value="DD-peptidase/beta-lactamase superfamily"/>
    <property type="match status" value="1"/>
</dbReference>
<gene>
    <name evidence="3" type="primary">pbpE_3</name>
    <name evidence="3" type="ORF">ADICEAN_03788</name>
</gene>
<name>M7NRE1_9BACT</name>
<evidence type="ECO:0000313" key="3">
    <source>
        <dbReference type="EMBL" id="EMR01084.1"/>
    </source>
</evidence>
<comment type="caution">
    <text evidence="3">The sequence shown here is derived from an EMBL/GenBank/DDBJ whole genome shotgun (WGS) entry which is preliminary data.</text>
</comment>
<dbReference type="PATRIC" id="fig|1279009.4.peg.3833"/>
<organism evidence="3 4">
    <name type="scientific">Cesiribacter andamanensis AMV16</name>
    <dbReference type="NCBI Taxonomy" id="1279009"/>
    <lineage>
        <taxon>Bacteria</taxon>
        <taxon>Pseudomonadati</taxon>
        <taxon>Bacteroidota</taxon>
        <taxon>Cytophagia</taxon>
        <taxon>Cytophagales</taxon>
        <taxon>Cesiribacteraceae</taxon>
        <taxon>Cesiribacter</taxon>
    </lineage>
</organism>
<feature type="domain" description="Beta-lactamase-related" evidence="2">
    <location>
        <begin position="46"/>
        <end position="375"/>
    </location>
</feature>
<dbReference type="PANTHER" id="PTHR43283">
    <property type="entry name" value="BETA-LACTAMASE-RELATED"/>
    <property type="match status" value="1"/>
</dbReference>
<dbReference type="AlphaFoldDB" id="M7NRE1"/>
<dbReference type="Pfam" id="PF00144">
    <property type="entry name" value="Beta-lactamase"/>
    <property type="match status" value="1"/>
</dbReference>
<evidence type="ECO:0000313" key="4">
    <source>
        <dbReference type="Proteomes" id="UP000011910"/>
    </source>
</evidence>
<dbReference type="STRING" id="1279009.ADICEAN_03788"/>
<dbReference type="PROSITE" id="PS51257">
    <property type="entry name" value="PROKAR_LIPOPROTEIN"/>
    <property type="match status" value="1"/>
</dbReference>
<keyword evidence="4" id="KW-1185">Reference proteome</keyword>